<evidence type="ECO:0000256" key="1">
    <source>
        <dbReference type="SAM" id="MobiDB-lite"/>
    </source>
</evidence>
<dbReference type="InterPro" id="IPR036273">
    <property type="entry name" value="CRAL/TRIO_N_dom_sf"/>
</dbReference>
<feature type="compositionally biased region" description="Basic and acidic residues" evidence="1">
    <location>
        <begin position="1"/>
        <end position="11"/>
    </location>
</feature>
<dbReference type="SUPFAM" id="SSF46938">
    <property type="entry name" value="CRAL/TRIO N-terminal domain"/>
    <property type="match status" value="1"/>
</dbReference>
<evidence type="ECO:0000259" key="2">
    <source>
        <dbReference type="PROSITE" id="PS50191"/>
    </source>
</evidence>
<feature type="region of interest" description="Disordered" evidence="1">
    <location>
        <begin position="1"/>
        <end position="23"/>
    </location>
</feature>
<dbReference type="CDD" id="cd00170">
    <property type="entry name" value="SEC14"/>
    <property type="match status" value="1"/>
</dbReference>
<dbReference type="InterPro" id="IPR036865">
    <property type="entry name" value="CRAL-TRIO_dom_sf"/>
</dbReference>
<evidence type="ECO:0000313" key="3">
    <source>
        <dbReference type="EMBL" id="CAH2049256.1"/>
    </source>
</evidence>
<dbReference type="PANTHER" id="PTHR10174:SF222">
    <property type="entry name" value="GH10083P-RELATED"/>
    <property type="match status" value="1"/>
</dbReference>
<dbReference type="Proteomes" id="UP000837857">
    <property type="component" value="Chromosome 19"/>
</dbReference>
<feature type="compositionally biased region" description="Polar residues" evidence="1">
    <location>
        <begin position="12"/>
        <end position="22"/>
    </location>
</feature>
<accession>A0ABN8IDF1</accession>
<dbReference type="SUPFAM" id="SSF52087">
    <property type="entry name" value="CRAL/TRIO domain"/>
    <property type="match status" value="1"/>
</dbReference>
<dbReference type="PROSITE" id="PS50191">
    <property type="entry name" value="CRAL_TRIO"/>
    <property type="match status" value="1"/>
</dbReference>
<dbReference type="PRINTS" id="PR00180">
    <property type="entry name" value="CRETINALDHBP"/>
</dbReference>
<evidence type="ECO:0000313" key="4">
    <source>
        <dbReference type="Proteomes" id="UP000837857"/>
    </source>
</evidence>
<dbReference type="SMART" id="SM00516">
    <property type="entry name" value="SEC14"/>
    <property type="match status" value="1"/>
</dbReference>
<reference evidence="3" key="1">
    <citation type="submission" date="2022-03" db="EMBL/GenBank/DDBJ databases">
        <authorList>
            <person name="Martin H S."/>
        </authorList>
    </citation>
    <scope>NUCLEOTIDE SEQUENCE</scope>
</reference>
<dbReference type="InterPro" id="IPR001251">
    <property type="entry name" value="CRAL-TRIO_dom"/>
</dbReference>
<sequence length="316" mass="36621">MIAGVEDDKKSPTSNRRLTPHTTRAVPKRNKNMANDNSMEASKAIEHMREWINSQPHLPKDIEDFLLLRFAHSCYYDLERAKVAADLFFTLRAESTSLLKDRDPMSPHMQKILSIVNIGFLKLPGKRNIWLYQINDPGLDVYEYLLDVKLFYTSTDAWLLENDELEESDVVVLDVKDISLKFLTKYNVSVARKLAKYQEEAIPIRLKQVHIVNAPPFIDKIYGLMKPFLKKELTEMIYFHSPKSQTLYKYVNKDELPADYGGAMPKMEDLNKSVVQLIMKHRDLINEKLWVAVDKKSKNKEKVSVESPSFRSLAID</sequence>
<dbReference type="Pfam" id="PF00650">
    <property type="entry name" value="CRAL_TRIO"/>
    <property type="match status" value="1"/>
</dbReference>
<gene>
    <name evidence="3" type="ORF">IPOD504_LOCUS6711</name>
</gene>
<dbReference type="Gene3D" id="3.40.525.10">
    <property type="entry name" value="CRAL-TRIO lipid binding domain"/>
    <property type="match status" value="1"/>
</dbReference>
<feature type="non-terminal residue" evidence="3">
    <location>
        <position position="316"/>
    </location>
</feature>
<organism evidence="3 4">
    <name type="scientific">Iphiclides podalirius</name>
    <name type="common">scarce swallowtail</name>
    <dbReference type="NCBI Taxonomy" id="110791"/>
    <lineage>
        <taxon>Eukaryota</taxon>
        <taxon>Metazoa</taxon>
        <taxon>Ecdysozoa</taxon>
        <taxon>Arthropoda</taxon>
        <taxon>Hexapoda</taxon>
        <taxon>Insecta</taxon>
        <taxon>Pterygota</taxon>
        <taxon>Neoptera</taxon>
        <taxon>Endopterygota</taxon>
        <taxon>Lepidoptera</taxon>
        <taxon>Glossata</taxon>
        <taxon>Ditrysia</taxon>
        <taxon>Papilionoidea</taxon>
        <taxon>Papilionidae</taxon>
        <taxon>Papilioninae</taxon>
        <taxon>Iphiclides</taxon>
    </lineage>
</organism>
<protein>
    <recommendedName>
        <fullName evidence="2">CRAL-TRIO domain-containing protein</fullName>
    </recommendedName>
</protein>
<dbReference type="EMBL" id="OW152831">
    <property type="protein sequence ID" value="CAH2049256.1"/>
    <property type="molecule type" value="Genomic_DNA"/>
</dbReference>
<feature type="domain" description="CRAL-TRIO" evidence="2">
    <location>
        <begin position="171"/>
        <end position="268"/>
    </location>
</feature>
<keyword evidence="4" id="KW-1185">Reference proteome</keyword>
<dbReference type="PANTHER" id="PTHR10174">
    <property type="entry name" value="ALPHA-TOCOPHEROL TRANSFER PROTEIN-RELATED"/>
    <property type="match status" value="1"/>
</dbReference>
<proteinExistence type="predicted"/>
<name>A0ABN8IDF1_9NEOP</name>